<dbReference type="InterPro" id="IPR026992">
    <property type="entry name" value="DIOX_N"/>
</dbReference>
<dbReference type="GO" id="GO:0046872">
    <property type="term" value="F:metal ion binding"/>
    <property type="evidence" value="ECO:0007669"/>
    <property type="project" value="UniProtKB-KW"/>
</dbReference>
<dbReference type="SUPFAM" id="SSF51197">
    <property type="entry name" value="Clavaminate synthase-like"/>
    <property type="match status" value="1"/>
</dbReference>
<sequence>MTGTVMGVTNAKEQSALDRAQEVRQFEDSKLGVKGLLDSGVKSLPPLFIHPPDILPTAKPVGSKPKSIPTIDLSGFDSDRRPLVVKEVASAAREFGFFQIVNHGVPPEVLDGTIKAMKAFHEQPTEAKAKIYRRESETGVAFFSNIDLLHSKAASWRDTLLIRSGPKLADLEEIPEVCRNEVIEWNQQIQWLGGLLMGLLSEGLGLSPSKLQDMTCLEKRNMAGQYYPCCPQPDLTIGIASHTDPGVITVLLQDHIGGLQVKHGDEWVDVTPIPGALIVNIGDLLQIMSNDEYKSVDHRVLANASPESRMSVAVFYYPSDCESLFGPFPELVSPEKPAIYQQFKVGEYLKTFYTNELDRKSLKNYFKA</sequence>
<name>A0ABD3LHC0_EUCGL</name>
<dbReference type="Proteomes" id="UP001634007">
    <property type="component" value="Unassembled WGS sequence"/>
</dbReference>
<evidence type="ECO:0000313" key="7">
    <source>
        <dbReference type="EMBL" id="KAL3751195.1"/>
    </source>
</evidence>
<dbReference type="Pfam" id="PF14226">
    <property type="entry name" value="DIOX_N"/>
    <property type="match status" value="1"/>
</dbReference>
<dbReference type="Pfam" id="PF03171">
    <property type="entry name" value="2OG-FeII_Oxy"/>
    <property type="match status" value="1"/>
</dbReference>
<evidence type="ECO:0000256" key="2">
    <source>
        <dbReference type="ARBA" id="ARBA00022723"/>
    </source>
</evidence>
<keyword evidence="2 5" id="KW-0479">Metal-binding</keyword>
<evidence type="ECO:0000313" key="8">
    <source>
        <dbReference type="Proteomes" id="UP001634007"/>
    </source>
</evidence>
<keyword evidence="8" id="KW-1185">Reference proteome</keyword>
<gene>
    <name evidence="7" type="ORF">ACJRO7_012076</name>
</gene>
<proteinExistence type="inferred from homology"/>
<dbReference type="FunFam" id="2.60.120.330:FF:000026">
    <property type="entry name" value="DIBOA-glucoside dioxygenase BX6"/>
    <property type="match status" value="1"/>
</dbReference>
<dbReference type="InterPro" id="IPR005123">
    <property type="entry name" value="Oxoglu/Fe-dep_dioxygenase_dom"/>
</dbReference>
<reference evidence="7 8" key="1">
    <citation type="submission" date="2024-11" db="EMBL/GenBank/DDBJ databases">
        <title>Chromosome-level genome assembly of Eucalyptus globulus Labill. provides insights into its genome evolution.</title>
        <authorList>
            <person name="Li X."/>
        </authorList>
    </citation>
    <scope>NUCLEOTIDE SEQUENCE [LARGE SCALE GENOMIC DNA]</scope>
    <source>
        <strain evidence="7">CL2024</strain>
        <tissue evidence="7">Fresh tender leaves</tissue>
    </source>
</reference>
<keyword evidence="4 5" id="KW-0408">Iron</keyword>
<dbReference type="PANTHER" id="PTHR10209">
    <property type="entry name" value="OXIDOREDUCTASE, 2OG-FE II OXYGENASE FAMILY PROTEIN"/>
    <property type="match status" value="1"/>
</dbReference>
<dbReference type="GO" id="GO:0051213">
    <property type="term" value="F:dioxygenase activity"/>
    <property type="evidence" value="ECO:0007669"/>
    <property type="project" value="UniProtKB-ARBA"/>
</dbReference>
<evidence type="ECO:0000256" key="5">
    <source>
        <dbReference type="RuleBase" id="RU003682"/>
    </source>
</evidence>
<comment type="similarity">
    <text evidence="1 5">Belongs to the iron/ascorbate-dependent oxidoreductase family.</text>
</comment>
<evidence type="ECO:0000259" key="6">
    <source>
        <dbReference type="PROSITE" id="PS51471"/>
    </source>
</evidence>
<dbReference type="InterPro" id="IPR027443">
    <property type="entry name" value="IPNS-like_sf"/>
</dbReference>
<evidence type="ECO:0000256" key="3">
    <source>
        <dbReference type="ARBA" id="ARBA00023002"/>
    </source>
</evidence>
<dbReference type="AlphaFoldDB" id="A0ABD3LHC0"/>
<protein>
    <recommendedName>
        <fullName evidence="6">Fe2OG dioxygenase domain-containing protein</fullName>
    </recommendedName>
</protein>
<comment type="caution">
    <text evidence="7">The sequence shown here is derived from an EMBL/GenBank/DDBJ whole genome shotgun (WGS) entry which is preliminary data.</text>
</comment>
<organism evidence="7 8">
    <name type="scientific">Eucalyptus globulus</name>
    <name type="common">Tasmanian blue gum</name>
    <dbReference type="NCBI Taxonomy" id="34317"/>
    <lineage>
        <taxon>Eukaryota</taxon>
        <taxon>Viridiplantae</taxon>
        <taxon>Streptophyta</taxon>
        <taxon>Embryophyta</taxon>
        <taxon>Tracheophyta</taxon>
        <taxon>Spermatophyta</taxon>
        <taxon>Magnoliopsida</taxon>
        <taxon>eudicotyledons</taxon>
        <taxon>Gunneridae</taxon>
        <taxon>Pentapetalae</taxon>
        <taxon>rosids</taxon>
        <taxon>malvids</taxon>
        <taxon>Myrtales</taxon>
        <taxon>Myrtaceae</taxon>
        <taxon>Myrtoideae</taxon>
        <taxon>Eucalypteae</taxon>
        <taxon>Eucalyptus</taxon>
    </lineage>
</organism>
<accession>A0ABD3LHC0</accession>
<keyword evidence="3 5" id="KW-0560">Oxidoreductase</keyword>
<feature type="domain" description="Fe2OG dioxygenase" evidence="6">
    <location>
        <begin position="212"/>
        <end position="318"/>
    </location>
</feature>
<dbReference type="PANTHER" id="PTHR10209:SF751">
    <property type="entry name" value="OS06G0255100 PROTEIN"/>
    <property type="match status" value="1"/>
</dbReference>
<evidence type="ECO:0000256" key="4">
    <source>
        <dbReference type="ARBA" id="ARBA00023004"/>
    </source>
</evidence>
<dbReference type="PROSITE" id="PS51471">
    <property type="entry name" value="FE2OG_OXY"/>
    <property type="match status" value="1"/>
</dbReference>
<evidence type="ECO:0000256" key="1">
    <source>
        <dbReference type="ARBA" id="ARBA00008056"/>
    </source>
</evidence>
<dbReference type="Gene3D" id="2.60.120.330">
    <property type="entry name" value="B-lactam Antibiotic, Isopenicillin N Synthase, Chain"/>
    <property type="match status" value="1"/>
</dbReference>
<dbReference type="InterPro" id="IPR044861">
    <property type="entry name" value="IPNS-like_FE2OG_OXY"/>
</dbReference>
<dbReference type="EMBL" id="JBJKBG010000002">
    <property type="protein sequence ID" value="KAL3751195.1"/>
    <property type="molecule type" value="Genomic_DNA"/>
</dbReference>